<dbReference type="Pfam" id="PF21154">
    <property type="entry name" value="RPN7_PSMD6_C"/>
    <property type="match status" value="1"/>
</dbReference>
<feature type="coiled-coil region" evidence="4">
    <location>
        <begin position="69"/>
        <end position="96"/>
    </location>
</feature>
<dbReference type="Pfam" id="PF10602">
    <property type="entry name" value="RPN7"/>
    <property type="match status" value="1"/>
</dbReference>
<keyword evidence="4" id="KW-0175">Coiled coil</keyword>
<dbReference type="InterPro" id="IPR049549">
    <property type="entry name" value="RPN7_PSMD6_C"/>
</dbReference>
<comment type="subunit">
    <text evidence="3">The 26S proteasome is composed of a core protease, known as the 20S proteasome, capped at one or both ends by the 19S regulatory complex (RC). The RC is composed of at least 18 different subunits in two subcomplexes, the base and the lid, which form the portions proximal and distal to the 20S proteolytic core, respectively. Component of the lid subcomplex of the 19S RC.</text>
</comment>
<dbReference type="SMART" id="SM00088">
    <property type="entry name" value="PINT"/>
    <property type="match status" value="1"/>
</dbReference>
<dbReference type="FunFam" id="1.25.40.570:FF:000005">
    <property type="entry name" value="26S proteasome regulatory subunit N7"/>
    <property type="match status" value="1"/>
</dbReference>
<dbReference type="EMBL" id="JABELV010000040">
    <property type="protein sequence ID" value="KAG7562044.1"/>
    <property type="molecule type" value="Genomic_DNA"/>
</dbReference>
<dbReference type="GO" id="GO:0043161">
    <property type="term" value="P:proteasome-mediated ubiquitin-dependent protein catabolic process"/>
    <property type="evidence" value="ECO:0007669"/>
    <property type="project" value="TreeGrafter"/>
</dbReference>
<reference evidence="6" key="1">
    <citation type="submission" date="2020-04" db="EMBL/GenBank/DDBJ databases">
        <title>Analysis of mating type loci in Filobasidium floriforme.</title>
        <authorList>
            <person name="Nowrousian M."/>
        </authorList>
    </citation>
    <scope>NUCLEOTIDE SEQUENCE</scope>
    <source>
        <strain evidence="6">CBS 6242</strain>
    </source>
</reference>
<dbReference type="InterPro" id="IPR019585">
    <property type="entry name" value="Rpn7/CSN1"/>
</dbReference>
<comment type="caution">
    <text evidence="6">The sequence shown here is derived from an EMBL/GenBank/DDBJ whole genome shotgun (WGS) entry which is preliminary data.</text>
</comment>
<proteinExistence type="predicted"/>
<feature type="domain" description="PCI" evidence="5">
    <location>
        <begin position="188"/>
        <end position="357"/>
    </location>
</feature>
<dbReference type="Proteomes" id="UP000812966">
    <property type="component" value="Unassembled WGS sequence"/>
</dbReference>
<dbReference type="Gene3D" id="1.25.40.570">
    <property type="match status" value="1"/>
</dbReference>
<evidence type="ECO:0000256" key="1">
    <source>
        <dbReference type="ARBA" id="ARBA00022942"/>
    </source>
</evidence>
<evidence type="ECO:0000313" key="6">
    <source>
        <dbReference type="EMBL" id="KAG7562044.1"/>
    </source>
</evidence>
<dbReference type="InterPro" id="IPR045135">
    <property type="entry name" value="Rpn7_N"/>
</dbReference>
<dbReference type="SUPFAM" id="SSF46785">
    <property type="entry name" value="Winged helix' DNA-binding domain"/>
    <property type="match status" value="1"/>
</dbReference>
<keyword evidence="1" id="KW-0647">Proteasome</keyword>
<dbReference type="Pfam" id="PF01399">
    <property type="entry name" value="PCI"/>
    <property type="match status" value="1"/>
</dbReference>
<dbReference type="InterPro" id="IPR000717">
    <property type="entry name" value="PCI_dom"/>
</dbReference>
<evidence type="ECO:0000256" key="3">
    <source>
        <dbReference type="ARBA" id="ARBA00093502"/>
    </source>
</evidence>
<dbReference type="PANTHER" id="PTHR14145">
    <property type="entry name" value="26S PROTESOME SUBUNIT 6"/>
    <property type="match status" value="1"/>
</dbReference>
<protein>
    <recommendedName>
        <fullName evidence="5">PCI domain-containing protein</fullName>
    </recommendedName>
</protein>
<evidence type="ECO:0000256" key="4">
    <source>
        <dbReference type="SAM" id="Coils"/>
    </source>
</evidence>
<keyword evidence="7" id="KW-1185">Reference proteome</keyword>
<dbReference type="PANTHER" id="PTHR14145:SF1">
    <property type="entry name" value="26S PROTEASOME NON-ATPASE REGULATORY SUBUNIT 6"/>
    <property type="match status" value="1"/>
</dbReference>
<name>A0A8K0JMV6_9TREE</name>
<organism evidence="6 7">
    <name type="scientific">Filobasidium floriforme</name>
    <dbReference type="NCBI Taxonomy" id="5210"/>
    <lineage>
        <taxon>Eukaryota</taxon>
        <taxon>Fungi</taxon>
        <taxon>Dikarya</taxon>
        <taxon>Basidiomycota</taxon>
        <taxon>Agaricomycotina</taxon>
        <taxon>Tremellomycetes</taxon>
        <taxon>Filobasidiales</taxon>
        <taxon>Filobasidiaceae</taxon>
        <taxon>Filobasidium</taxon>
    </lineage>
</organism>
<dbReference type="GO" id="GO:0008541">
    <property type="term" value="C:proteasome regulatory particle, lid subcomplex"/>
    <property type="evidence" value="ECO:0007669"/>
    <property type="project" value="UniProtKB-ARBA"/>
</dbReference>
<evidence type="ECO:0000313" key="7">
    <source>
        <dbReference type="Proteomes" id="UP000812966"/>
    </source>
</evidence>
<evidence type="ECO:0000256" key="2">
    <source>
        <dbReference type="ARBA" id="ARBA00093435"/>
    </source>
</evidence>
<dbReference type="InterPro" id="IPR036390">
    <property type="entry name" value="WH_DNA-bd_sf"/>
</dbReference>
<accession>A0A8K0JMV6</accession>
<comment type="function">
    <text evidence="2">Component of the 19S cap proteasome complex which acts as a regulatory subunit of the 26S proteasome, involved in the ATP-dependent degradation of ubiquitinated proteins.</text>
</comment>
<gene>
    <name evidence="6" type="ORF">FFLO_02516</name>
</gene>
<sequence length="386" mass="43090">MADDAVPIPLDLKIREYAFQLQDPSLSKLHEQAAKAFWESIEKNEMAPYMSTLPSSLTPPSADLQSRLKAKNEEQLKKIEAKIKDAEESLGETDVSEPMREKAGYLVTIGDKENALPALDAAMEKTAGVGARIDLVLAKIRLGMFYGDSSMIDSNIKTAQDLIEKGGDWDRRNRLKVYSAIHFLGIRKFKEAADLLLESLSTFTATEVMEYEEFVAMTIIATGVGCDRKGIKTRVLNNAEINSLLPQMPALATFTKSLYECNYAEFFKSLAEVEETYLTPLPVFAPHARYYVREMRIKAYTQILESYKSLTLERMSKAFGVSTTFIDADLSRFIANGRLACTIDKVSGVITTTRTSAENKTVAYEQVVKQGDILLNDIQKLSRIIG</sequence>
<evidence type="ECO:0000259" key="5">
    <source>
        <dbReference type="PROSITE" id="PS50250"/>
    </source>
</evidence>
<dbReference type="AlphaFoldDB" id="A0A8K0JMV6"/>
<dbReference type="PROSITE" id="PS50250">
    <property type="entry name" value="PCI"/>
    <property type="match status" value="1"/>
</dbReference>